<keyword evidence="6" id="KW-0378">Hydrolase</keyword>
<sequence>MVQEISNEIAIEVKDVWKKFRLYHEKTYSLKERIIFWGRSKAEDFWALKGINLTIPKGSTVGLIGRNGSGKSTLLKIISRILYPTRGEVKINGRVSTLLELGAGFHPDFTGRENIFLNASILGLSRKEIKERLDDIIAFSELGDFIDNPVRNYSSGMYMRLGFAVAVHVDPEILLIDEVLAVGDLAFQEKCLAKIKELQKKGTTIILVTHSPKQIQDLCDLAVWLDKGEMKMQGSAIEVAEAYARYVSGKER</sequence>
<dbReference type="GO" id="GO:0016887">
    <property type="term" value="F:ATP hydrolysis activity"/>
    <property type="evidence" value="ECO:0007669"/>
    <property type="project" value="InterPro"/>
</dbReference>
<dbReference type="STRING" id="520764.AN618_04160"/>
<dbReference type="AlphaFoldDB" id="A0A140LCS5"/>
<evidence type="ECO:0000256" key="1">
    <source>
        <dbReference type="ARBA" id="ARBA00005417"/>
    </source>
</evidence>
<dbReference type="PANTHER" id="PTHR46743">
    <property type="entry name" value="TEICHOIC ACIDS EXPORT ATP-BINDING PROTEIN TAGH"/>
    <property type="match status" value="1"/>
</dbReference>
<dbReference type="EMBL" id="LOED01000003">
    <property type="protein sequence ID" value="KXG78350.1"/>
    <property type="molecule type" value="Genomic_DNA"/>
</dbReference>
<comment type="caution">
    <text evidence="6">The sequence shown here is derived from an EMBL/GenBank/DDBJ whole genome shotgun (WGS) entry which is preliminary data.</text>
</comment>
<evidence type="ECO:0000256" key="2">
    <source>
        <dbReference type="ARBA" id="ARBA00022448"/>
    </source>
</evidence>
<name>A0A140LCS5_9FIRM</name>
<dbReference type="InterPro" id="IPR027417">
    <property type="entry name" value="P-loop_NTPase"/>
</dbReference>
<proteinExistence type="inferred from homology"/>
<dbReference type="SMART" id="SM00382">
    <property type="entry name" value="AAA"/>
    <property type="match status" value="1"/>
</dbReference>
<dbReference type="GO" id="GO:0016020">
    <property type="term" value="C:membrane"/>
    <property type="evidence" value="ECO:0007669"/>
    <property type="project" value="InterPro"/>
</dbReference>
<dbReference type="GO" id="GO:0140359">
    <property type="term" value="F:ABC-type transporter activity"/>
    <property type="evidence" value="ECO:0007669"/>
    <property type="project" value="InterPro"/>
</dbReference>
<dbReference type="Gene3D" id="3.40.50.300">
    <property type="entry name" value="P-loop containing nucleotide triphosphate hydrolases"/>
    <property type="match status" value="1"/>
</dbReference>
<evidence type="ECO:0000313" key="6">
    <source>
        <dbReference type="EMBL" id="KXG78350.1"/>
    </source>
</evidence>
<evidence type="ECO:0000313" key="7">
    <source>
        <dbReference type="Proteomes" id="UP000070427"/>
    </source>
</evidence>
<dbReference type="InterPro" id="IPR003439">
    <property type="entry name" value="ABC_transporter-like_ATP-bd"/>
</dbReference>
<keyword evidence="7" id="KW-1185">Reference proteome</keyword>
<keyword evidence="2" id="KW-0813">Transport</keyword>
<dbReference type="InterPro" id="IPR015860">
    <property type="entry name" value="ABC_transpr_TagH-like"/>
</dbReference>
<organism evidence="6 7">
    <name type="scientific">Fervidicola ferrireducens</name>
    <dbReference type="NCBI Taxonomy" id="520764"/>
    <lineage>
        <taxon>Bacteria</taxon>
        <taxon>Bacillati</taxon>
        <taxon>Bacillota</taxon>
        <taxon>Clostridia</taxon>
        <taxon>Thermosediminibacterales</taxon>
        <taxon>Thermosediminibacteraceae</taxon>
        <taxon>Fervidicola</taxon>
    </lineage>
</organism>
<reference evidence="6 7" key="1">
    <citation type="submission" date="2015-12" db="EMBL/GenBank/DDBJ databases">
        <title>Draft genome sequnece of Fervidicola ferrireducens strain Y170.</title>
        <authorList>
            <person name="Patel B.K."/>
        </authorList>
    </citation>
    <scope>NUCLEOTIDE SEQUENCE [LARGE SCALE GENOMIC DNA]</scope>
    <source>
        <strain evidence="6 7">Y170</strain>
    </source>
</reference>
<dbReference type="GO" id="GO:0005524">
    <property type="term" value="F:ATP binding"/>
    <property type="evidence" value="ECO:0007669"/>
    <property type="project" value="UniProtKB-KW"/>
</dbReference>
<accession>A0A140LCS5</accession>
<feature type="domain" description="ABC transporter" evidence="5">
    <location>
        <begin position="11"/>
        <end position="252"/>
    </location>
</feature>
<dbReference type="OrthoDB" id="9778870at2"/>
<dbReference type="PROSITE" id="PS50893">
    <property type="entry name" value="ABC_TRANSPORTER_2"/>
    <property type="match status" value="1"/>
</dbReference>
<dbReference type="InterPro" id="IPR050683">
    <property type="entry name" value="Bact_Polysacc_Export_ATP-bd"/>
</dbReference>
<dbReference type="Proteomes" id="UP000070427">
    <property type="component" value="Unassembled WGS sequence"/>
</dbReference>
<comment type="similarity">
    <text evidence="1">Belongs to the ABC transporter superfamily.</text>
</comment>
<keyword evidence="4 6" id="KW-0067">ATP-binding</keyword>
<evidence type="ECO:0000259" key="5">
    <source>
        <dbReference type="PROSITE" id="PS50893"/>
    </source>
</evidence>
<dbReference type="SUPFAM" id="SSF52540">
    <property type="entry name" value="P-loop containing nucleoside triphosphate hydrolases"/>
    <property type="match status" value="1"/>
</dbReference>
<dbReference type="PATRIC" id="fig|520764.3.peg.440"/>
<evidence type="ECO:0000256" key="4">
    <source>
        <dbReference type="ARBA" id="ARBA00022840"/>
    </source>
</evidence>
<keyword evidence="3" id="KW-0547">Nucleotide-binding</keyword>
<protein>
    <submittedName>
        <fullName evidence="6">Teichoic acids export ATP-binding protein TagH</fullName>
        <ecNumber evidence="6">3.6.3.40</ecNumber>
    </submittedName>
</protein>
<dbReference type="InterPro" id="IPR003593">
    <property type="entry name" value="AAA+_ATPase"/>
</dbReference>
<dbReference type="InParanoid" id="A0A140LCS5"/>
<dbReference type="EC" id="3.6.3.40" evidence="6"/>
<dbReference type="PANTHER" id="PTHR46743:SF2">
    <property type="entry name" value="TEICHOIC ACIDS EXPORT ATP-BINDING PROTEIN TAGH"/>
    <property type="match status" value="1"/>
</dbReference>
<dbReference type="CDD" id="cd03220">
    <property type="entry name" value="ABC_KpsT_Wzt"/>
    <property type="match status" value="1"/>
</dbReference>
<dbReference type="Pfam" id="PF00005">
    <property type="entry name" value="ABC_tran"/>
    <property type="match status" value="1"/>
</dbReference>
<gene>
    <name evidence="6" type="primary">tagH</name>
    <name evidence="6" type="ORF">AN618_04160</name>
</gene>
<evidence type="ECO:0000256" key="3">
    <source>
        <dbReference type="ARBA" id="ARBA00022741"/>
    </source>
</evidence>